<dbReference type="GO" id="GO:0005840">
    <property type="term" value="C:ribosome"/>
    <property type="evidence" value="ECO:0007669"/>
    <property type="project" value="UniProtKB-KW"/>
</dbReference>
<reference evidence="2" key="3">
    <citation type="submission" date="2023-05" db="EMBL/GenBank/DDBJ databases">
        <title>Cataloging the Phylogenetic Diversity of Human Bladder Bacteria.</title>
        <authorList>
            <person name="Du J."/>
        </authorList>
    </citation>
    <scope>NUCLEOTIDE SEQUENCE</scope>
    <source>
        <strain evidence="2">UMB8703</strain>
    </source>
</reference>
<dbReference type="EMBL" id="QHGZ01000258">
    <property type="protein sequence ID" value="RDY74582.1"/>
    <property type="molecule type" value="Genomic_DNA"/>
</dbReference>
<sequence>MLLTEIKKSPEGLYFDKKIDIKESLMERHSEIMDISDIQVSGHVVYEDGLYLLDYNMAYDITLPSSRSMKPVVLSEKQTINEVFIEAENVSTKKELVDQDLVLILEEDDINLEESVIDNILLNIPLRVLAADEVGVEADLSGKNWSLMTEKQYEEKQAKEKEKSNPFAALEGMFDSD</sequence>
<dbReference type="KEGG" id="sagg:EN73_07970"/>
<dbReference type="Pfam" id="PF02620">
    <property type="entry name" value="YceD"/>
    <property type="match status" value="1"/>
</dbReference>
<organism evidence="2 7">
    <name type="scientific">Streptococcus agalactiae</name>
    <dbReference type="NCBI Taxonomy" id="1311"/>
    <lineage>
        <taxon>Bacteria</taxon>
        <taxon>Bacillati</taxon>
        <taxon>Bacillota</taxon>
        <taxon>Bacilli</taxon>
        <taxon>Lactobacillales</taxon>
        <taxon>Streptococcaceae</taxon>
        <taxon>Streptococcus</taxon>
    </lineage>
</organism>
<dbReference type="Proteomes" id="UP000256718">
    <property type="component" value="Unassembled WGS sequence"/>
</dbReference>
<dbReference type="EMBL" id="JASOIH010000002">
    <property type="protein sequence ID" value="MDK6899148.1"/>
    <property type="molecule type" value="Genomic_DNA"/>
</dbReference>
<name>A0A0H1Q8S6_STRAG</name>
<feature type="region of interest" description="Disordered" evidence="1">
    <location>
        <begin position="156"/>
        <end position="177"/>
    </location>
</feature>
<dbReference type="InterPro" id="IPR003772">
    <property type="entry name" value="YceD"/>
</dbReference>
<evidence type="ECO:0000313" key="4">
    <source>
        <dbReference type="EMBL" id="VED64223.1"/>
    </source>
</evidence>
<evidence type="ECO:0000313" key="2">
    <source>
        <dbReference type="EMBL" id="MDK6899148.1"/>
    </source>
</evidence>
<evidence type="ECO:0000256" key="1">
    <source>
        <dbReference type="SAM" id="MobiDB-lite"/>
    </source>
</evidence>
<dbReference type="EMBL" id="LR134265">
    <property type="protein sequence ID" value="VED64223.1"/>
    <property type="molecule type" value="Genomic_DNA"/>
</dbReference>
<accession>A0A0H1Q8S6</accession>
<dbReference type="OMA" id="KWTIYQL"/>
<proteinExistence type="predicted"/>
<keyword evidence="4" id="KW-0687">Ribonucleoprotein</keyword>
<evidence type="ECO:0000313" key="6">
    <source>
        <dbReference type="Proteomes" id="UP000268870"/>
    </source>
</evidence>
<dbReference type="Proteomes" id="UP001230629">
    <property type="component" value="Unassembled WGS sequence"/>
</dbReference>
<dbReference type="Proteomes" id="UP000268870">
    <property type="component" value="Chromosome"/>
</dbReference>
<reference evidence="3 5" key="1">
    <citation type="journal article" date="2018" name="Emerg. Microbes Infect.">
        <title>Phenotypic and molecular analysis of nontypeable Group B streptococci: identification of cps2a and hybrid cps2a/cps5 Group B streptococcal capsule gene clusters.</title>
        <authorList>
            <person name="Alhhazmi A."/>
            <person name="Tyrrell G.J."/>
        </authorList>
    </citation>
    <scope>NUCLEOTIDE SEQUENCE [LARGE SCALE GENOMIC DNA]</scope>
    <source>
        <strain evidence="3 5">PLGBS17</strain>
    </source>
</reference>
<reference evidence="4 6" key="2">
    <citation type="submission" date="2018-12" db="EMBL/GenBank/DDBJ databases">
        <authorList>
            <consortium name="Pathogen Informatics"/>
        </authorList>
    </citation>
    <scope>NUCLEOTIDE SEQUENCE [LARGE SCALE GENOMIC DNA]</scope>
    <source>
        <strain evidence="4 6">NCTC8184</strain>
    </source>
</reference>
<evidence type="ECO:0000313" key="7">
    <source>
        <dbReference type="Proteomes" id="UP001230629"/>
    </source>
</evidence>
<dbReference type="AlphaFoldDB" id="A0A0H1Q8S6"/>
<gene>
    <name evidence="3" type="ORF">C4618_13035</name>
    <name evidence="4" type="ORF">NCTC8184_00192</name>
    <name evidence="2" type="ORF">QP229_03960</name>
</gene>
<keyword evidence="4" id="KW-0689">Ribosomal protein</keyword>
<evidence type="ECO:0000313" key="5">
    <source>
        <dbReference type="Proteomes" id="UP000256718"/>
    </source>
</evidence>
<evidence type="ECO:0000313" key="3">
    <source>
        <dbReference type="EMBL" id="RDY74582.1"/>
    </source>
</evidence>
<protein>
    <submittedName>
        <fullName evidence="4">COG1399 protein in cluster with ribosomal protein L32p, Firmicutes subfamily</fullName>
    </submittedName>
    <submittedName>
        <fullName evidence="2">YceD family protein</fullName>
    </submittedName>
</protein>
<dbReference type="RefSeq" id="WP_000927543.1">
    <property type="nucleotide sequence ID" value="NZ_BCNI01000023.1"/>
</dbReference>